<evidence type="ECO:0000256" key="5">
    <source>
        <dbReference type="ARBA" id="ARBA00022777"/>
    </source>
</evidence>
<protein>
    <recommendedName>
        <fullName evidence="1">non-specific serine/threonine protein kinase</fullName>
        <ecNumber evidence="1">2.7.11.1</ecNumber>
    </recommendedName>
</protein>
<keyword evidence="9" id="KW-0472">Membrane</keyword>
<evidence type="ECO:0000313" key="11">
    <source>
        <dbReference type="EMBL" id="MBH8555474.1"/>
    </source>
</evidence>
<dbReference type="EC" id="2.7.11.1" evidence="1"/>
<keyword evidence="6" id="KW-0067">ATP-binding</keyword>
<evidence type="ECO:0000256" key="9">
    <source>
        <dbReference type="SAM" id="Phobius"/>
    </source>
</evidence>
<dbReference type="RefSeq" id="WP_214441687.1">
    <property type="nucleotide sequence ID" value="NZ_JAECZB010000094.1"/>
</dbReference>
<name>A0A8J7L4Y0_9CYAN</name>
<reference evidence="11 12" key="1">
    <citation type="journal article" date="2021" name="Int. J. Syst. Evol. Microbiol.">
        <title>Amazonocrinis nigriterrae gen. nov., sp. nov., Atlanticothrix silvestris gen. nov., sp. nov. and Dendronalium phyllosphericum gen. nov., sp. nov., nostocacean cyanobacteria from Brazilian environments.</title>
        <authorList>
            <person name="Alvarenga D.O."/>
            <person name="Andreote A.P.D."/>
            <person name="Branco L.H.Z."/>
            <person name="Delbaje E."/>
            <person name="Cruz R.B."/>
            <person name="Varani A.M."/>
            <person name="Fiore M.F."/>
        </authorList>
    </citation>
    <scope>NUCLEOTIDE SEQUENCE [LARGE SCALE GENOMIC DNA]</scope>
    <source>
        <strain evidence="11 12">CENA357</strain>
    </source>
</reference>
<dbReference type="EMBL" id="JAECZB010000094">
    <property type="protein sequence ID" value="MBH8555474.1"/>
    <property type="molecule type" value="Genomic_DNA"/>
</dbReference>
<dbReference type="InterPro" id="IPR000719">
    <property type="entry name" value="Prot_kinase_dom"/>
</dbReference>
<keyword evidence="9" id="KW-0812">Transmembrane</keyword>
<evidence type="ECO:0000256" key="6">
    <source>
        <dbReference type="ARBA" id="ARBA00022840"/>
    </source>
</evidence>
<dbReference type="PROSITE" id="PS50011">
    <property type="entry name" value="PROTEIN_KINASE_DOM"/>
    <property type="match status" value="1"/>
</dbReference>
<feature type="domain" description="Protein kinase" evidence="10">
    <location>
        <begin position="11"/>
        <end position="279"/>
    </location>
</feature>
<dbReference type="AlphaFoldDB" id="A0A8J7L4Y0"/>
<gene>
    <name evidence="11" type="ORF">I8751_24635</name>
</gene>
<keyword evidence="2 11" id="KW-0723">Serine/threonine-protein kinase</keyword>
<keyword evidence="12" id="KW-1185">Reference proteome</keyword>
<comment type="catalytic activity">
    <reaction evidence="8">
        <text>L-seryl-[protein] + ATP = O-phospho-L-seryl-[protein] + ADP + H(+)</text>
        <dbReference type="Rhea" id="RHEA:17989"/>
        <dbReference type="Rhea" id="RHEA-COMP:9863"/>
        <dbReference type="Rhea" id="RHEA-COMP:11604"/>
        <dbReference type="ChEBI" id="CHEBI:15378"/>
        <dbReference type="ChEBI" id="CHEBI:29999"/>
        <dbReference type="ChEBI" id="CHEBI:30616"/>
        <dbReference type="ChEBI" id="CHEBI:83421"/>
        <dbReference type="ChEBI" id="CHEBI:456216"/>
        <dbReference type="EC" id="2.7.11.1"/>
    </reaction>
</comment>
<evidence type="ECO:0000256" key="3">
    <source>
        <dbReference type="ARBA" id="ARBA00022679"/>
    </source>
</evidence>
<dbReference type="SMART" id="SM00220">
    <property type="entry name" value="S_TKc"/>
    <property type="match status" value="1"/>
</dbReference>
<keyword evidence="4" id="KW-0547">Nucleotide-binding</keyword>
<comment type="catalytic activity">
    <reaction evidence="7">
        <text>L-threonyl-[protein] + ATP = O-phospho-L-threonyl-[protein] + ADP + H(+)</text>
        <dbReference type="Rhea" id="RHEA:46608"/>
        <dbReference type="Rhea" id="RHEA-COMP:11060"/>
        <dbReference type="Rhea" id="RHEA-COMP:11605"/>
        <dbReference type="ChEBI" id="CHEBI:15378"/>
        <dbReference type="ChEBI" id="CHEBI:30013"/>
        <dbReference type="ChEBI" id="CHEBI:30616"/>
        <dbReference type="ChEBI" id="CHEBI:61977"/>
        <dbReference type="ChEBI" id="CHEBI:456216"/>
        <dbReference type="EC" id="2.7.11.1"/>
    </reaction>
</comment>
<keyword evidence="5 11" id="KW-0418">Kinase</keyword>
<evidence type="ECO:0000313" key="12">
    <source>
        <dbReference type="Proteomes" id="UP000599391"/>
    </source>
</evidence>
<feature type="transmembrane region" description="Helical" evidence="9">
    <location>
        <begin position="400"/>
        <end position="421"/>
    </location>
</feature>
<dbReference type="Proteomes" id="UP000599391">
    <property type="component" value="Unassembled WGS sequence"/>
</dbReference>
<dbReference type="CDD" id="cd14014">
    <property type="entry name" value="STKc_PknB_like"/>
    <property type="match status" value="1"/>
</dbReference>
<organism evidence="11 12">
    <name type="scientific">Atlanticothrix silvestris CENA357</name>
    <dbReference type="NCBI Taxonomy" id="1725252"/>
    <lineage>
        <taxon>Bacteria</taxon>
        <taxon>Bacillati</taxon>
        <taxon>Cyanobacteriota</taxon>
        <taxon>Cyanophyceae</taxon>
        <taxon>Nostocales</taxon>
        <taxon>Nodulariaceae</taxon>
        <taxon>Atlanticothrix</taxon>
        <taxon>Atlanticothrix silvestris</taxon>
    </lineage>
</organism>
<dbReference type="InterPro" id="IPR011009">
    <property type="entry name" value="Kinase-like_dom_sf"/>
</dbReference>
<keyword evidence="9" id="KW-1133">Transmembrane helix</keyword>
<dbReference type="PANTHER" id="PTHR24363:SF0">
    <property type="entry name" value="SERINE_THREONINE KINASE LIKE DOMAIN CONTAINING 1"/>
    <property type="match status" value="1"/>
</dbReference>
<evidence type="ECO:0000256" key="1">
    <source>
        <dbReference type="ARBA" id="ARBA00012513"/>
    </source>
</evidence>
<proteinExistence type="predicted"/>
<dbReference type="Pfam" id="PF00069">
    <property type="entry name" value="Pkinase"/>
    <property type="match status" value="1"/>
</dbReference>
<keyword evidence="3" id="KW-0808">Transferase</keyword>
<dbReference type="SUPFAM" id="SSF56112">
    <property type="entry name" value="Protein kinase-like (PK-like)"/>
    <property type="match status" value="1"/>
</dbReference>
<evidence type="ECO:0000256" key="8">
    <source>
        <dbReference type="ARBA" id="ARBA00048679"/>
    </source>
</evidence>
<dbReference type="PANTHER" id="PTHR24363">
    <property type="entry name" value="SERINE/THREONINE PROTEIN KINASE"/>
    <property type="match status" value="1"/>
</dbReference>
<evidence type="ECO:0000256" key="4">
    <source>
        <dbReference type="ARBA" id="ARBA00022741"/>
    </source>
</evidence>
<sequence length="444" mass="50050">MLSSKLLGERYQVVQVLGQGAFCQTYMVQDTDLPSHPTRVVKHFLPSSRYCIPVEIRRRLFTREVEALKKLTNYDLVPHVLASFEDNLEFYLVQEFIEGHPLSVELSPGYCWSERKVFQLLQEILGILNFVHAQGLIHRDVKPNNIIRRKQDNRLILIDFGAVKPIWDELVRGQGETSIFLPIEQHTTIAIGTPGYMPNEQQRGKPRPNSDIYALGMIGIQALTGVHPTQLPEDANTGEIIWQDRAQVSAELAAVLNKMVRYHFQDRYHSAKEASEALLPLTNLYPPVQELDPNDPTILWSQLLSPGQDTNEILGSKTSAPLLDNQNSDITLPEESLPPNNLYPPKQELSSNSPAVSVMTVPQTPLLKHDTNKVFKEKASSLAVQQTNNTTITIFPRKSALLIGLMVGAVSGLFLMVLSYWSMQVISPTPKVESWQIQLFKKSR</sequence>
<evidence type="ECO:0000256" key="7">
    <source>
        <dbReference type="ARBA" id="ARBA00047899"/>
    </source>
</evidence>
<evidence type="ECO:0000256" key="2">
    <source>
        <dbReference type="ARBA" id="ARBA00022527"/>
    </source>
</evidence>
<dbReference type="GO" id="GO:0005524">
    <property type="term" value="F:ATP binding"/>
    <property type="evidence" value="ECO:0007669"/>
    <property type="project" value="UniProtKB-KW"/>
</dbReference>
<evidence type="ECO:0000259" key="10">
    <source>
        <dbReference type="PROSITE" id="PS50011"/>
    </source>
</evidence>
<dbReference type="Gene3D" id="1.10.510.10">
    <property type="entry name" value="Transferase(Phosphotransferase) domain 1"/>
    <property type="match status" value="1"/>
</dbReference>
<dbReference type="GO" id="GO:0004674">
    <property type="term" value="F:protein serine/threonine kinase activity"/>
    <property type="evidence" value="ECO:0007669"/>
    <property type="project" value="UniProtKB-KW"/>
</dbReference>
<comment type="caution">
    <text evidence="11">The sequence shown here is derived from an EMBL/GenBank/DDBJ whole genome shotgun (WGS) entry which is preliminary data.</text>
</comment>
<accession>A0A8J7L4Y0</accession>
<dbReference type="Gene3D" id="3.30.200.20">
    <property type="entry name" value="Phosphorylase Kinase, domain 1"/>
    <property type="match status" value="1"/>
</dbReference>